<reference evidence="2" key="1">
    <citation type="submission" date="2020-02" db="EMBL/GenBank/DDBJ databases">
        <authorList>
            <person name="Meier V. D."/>
        </authorList>
    </citation>
    <scope>NUCLEOTIDE SEQUENCE</scope>
    <source>
        <strain evidence="2">AVDCRST_MAG78</strain>
    </source>
</reference>
<dbReference type="AlphaFoldDB" id="A0A6J4QQQ5"/>
<protein>
    <recommendedName>
        <fullName evidence="1">DUF11 domain-containing protein</fullName>
    </recommendedName>
</protein>
<evidence type="ECO:0000259" key="1">
    <source>
        <dbReference type="Pfam" id="PF01345"/>
    </source>
</evidence>
<accession>A0A6J4QQQ5</accession>
<organism evidence="2">
    <name type="scientific">uncultured Rubrobacteraceae bacterium</name>
    <dbReference type="NCBI Taxonomy" id="349277"/>
    <lineage>
        <taxon>Bacteria</taxon>
        <taxon>Bacillati</taxon>
        <taxon>Actinomycetota</taxon>
        <taxon>Rubrobacteria</taxon>
        <taxon>Rubrobacterales</taxon>
        <taxon>Rubrobacteraceae</taxon>
        <taxon>environmental samples</taxon>
    </lineage>
</organism>
<proteinExistence type="predicted"/>
<name>A0A6J4QQQ5_9ACTN</name>
<feature type="domain" description="DUF11" evidence="1">
    <location>
        <begin position="1"/>
        <end position="60"/>
    </location>
</feature>
<gene>
    <name evidence="2" type="ORF">AVDCRST_MAG78-2683</name>
</gene>
<evidence type="ECO:0000313" key="2">
    <source>
        <dbReference type="EMBL" id="CAA9443816.1"/>
    </source>
</evidence>
<dbReference type="InterPro" id="IPR001434">
    <property type="entry name" value="OmcB-like_DUF11"/>
</dbReference>
<sequence length="72" mass="7086">MPASMESVSATPSQGTCALSEGSNVVQCDLGVIPSGSGATIDVTATPTVPGEITNYAVDNGENEASATVVVE</sequence>
<dbReference type="Pfam" id="PF01345">
    <property type="entry name" value="DUF11"/>
    <property type="match status" value="1"/>
</dbReference>
<dbReference type="EMBL" id="CADCVB010000176">
    <property type="protein sequence ID" value="CAA9443816.1"/>
    <property type="molecule type" value="Genomic_DNA"/>
</dbReference>